<dbReference type="Pfam" id="PF00015">
    <property type="entry name" value="MCPsignal"/>
    <property type="match status" value="1"/>
</dbReference>
<comment type="caution">
    <text evidence="7">The sequence shown here is derived from an EMBL/GenBank/DDBJ whole genome shotgun (WGS) entry which is preliminary data.</text>
</comment>
<feature type="transmembrane region" description="Helical" evidence="5">
    <location>
        <begin position="198"/>
        <end position="218"/>
    </location>
</feature>
<keyword evidence="1" id="KW-0488">Methylation</keyword>
<evidence type="ECO:0000256" key="1">
    <source>
        <dbReference type="ARBA" id="ARBA00022481"/>
    </source>
</evidence>
<dbReference type="RefSeq" id="WP_277579031.1">
    <property type="nucleotide sequence ID" value="NZ_JANRMI010000004.1"/>
</dbReference>
<evidence type="ECO:0000256" key="5">
    <source>
        <dbReference type="SAM" id="Phobius"/>
    </source>
</evidence>
<protein>
    <submittedName>
        <fullName evidence="7">Methyl-accepting chemotaxis protein</fullName>
    </submittedName>
</protein>
<dbReference type="PANTHER" id="PTHR43531">
    <property type="entry name" value="PROTEIN ICFG"/>
    <property type="match status" value="1"/>
</dbReference>
<evidence type="ECO:0000256" key="4">
    <source>
        <dbReference type="SAM" id="MobiDB-lite"/>
    </source>
</evidence>
<comment type="similarity">
    <text evidence="2">Belongs to the methyl-accepting chemotaxis (MCP) protein family.</text>
</comment>
<feature type="region of interest" description="Disordered" evidence="4">
    <location>
        <begin position="488"/>
        <end position="546"/>
    </location>
</feature>
<dbReference type="Gene3D" id="1.10.287.950">
    <property type="entry name" value="Methyl-accepting chemotaxis protein"/>
    <property type="match status" value="1"/>
</dbReference>
<accession>A0ABT6DL12</accession>
<dbReference type="InterPro" id="IPR004089">
    <property type="entry name" value="MCPsignal_dom"/>
</dbReference>
<dbReference type="CDD" id="cd11386">
    <property type="entry name" value="MCP_signal"/>
    <property type="match status" value="1"/>
</dbReference>
<keyword evidence="5" id="KW-1133">Transmembrane helix</keyword>
<feature type="domain" description="Methyl-accepting transducer" evidence="6">
    <location>
        <begin position="235"/>
        <end position="464"/>
    </location>
</feature>
<feature type="compositionally biased region" description="Polar residues" evidence="4">
    <location>
        <begin position="488"/>
        <end position="511"/>
    </location>
</feature>
<organism evidence="7 8">
    <name type="scientific">Bdellovibrio svalbardensis</name>
    <dbReference type="NCBI Taxonomy" id="2972972"/>
    <lineage>
        <taxon>Bacteria</taxon>
        <taxon>Pseudomonadati</taxon>
        <taxon>Bdellovibrionota</taxon>
        <taxon>Bdellovibrionia</taxon>
        <taxon>Bdellovibrionales</taxon>
        <taxon>Pseudobdellovibrionaceae</taxon>
        <taxon>Bdellovibrio</taxon>
    </lineage>
</organism>
<gene>
    <name evidence="7" type="ORF">NWE73_14350</name>
</gene>
<dbReference type="InterPro" id="IPR051310">
    <property type="entry name" value="MCP_chemotaxis"/>
</dbReference>
<proteinExistence type="inferred from homology"/>
<keyword evidence="8" id="KW-1185">Reference proteome</keyword>
<dbReference type="SUPFAM" id="SSF58104">
    <property type="entry name" value="Methyl-accepting chemotaxis protein (MCP) signaling domain"/>
    <property type="match status" value="1"/>
</dbReference>
<keyword evidence="3" id="KW-0807">Transducer</keyword>
<evidence type="ECO:0000313" key="8">
    <source>
        <dbReference type="Proteomes" id="UP001152321"/>
    </source>
</evidence>
<keyword evidence="5" id="KW-0812">Transmembrane</keyword>
<keyword evidence="5" id="KW-0472">Membrane</keyword>
<sequence>MTSSMGSWFRGIKGKLLFAAALPVLGFTIVYFIAHANFNTLGDLLSTSNKFIIPNLQGVGEMRQARNKFGYQIWAAMNMPTTEKRMERLKIVHQAIEEFDKGFKLYNSVPSPAELAPTDKLGNDNIVEYLALLKKCADLVESGKPEAYDEVKHQLDGRLWELGTTMNKMTTAALKYFDETALANTKTAEDTIKTANNIILFTTLTACLSIFAILMFIAGRISSSVGSIASRLTTAGSNVASSVEQLNEAGNSLSQSSTEAAASLEETVAALEELTSMVQMNSDNAKQAATLSASSREAAERGEREIQSLIQSMTTISQSSKKIEEIISVIDDIAFQTNLLALNAAVEAARAGEQGKGFAVVAEAVRSLAQRSSAAAKDITSLIKDSVSQIEDGSQIADQSGAVLTNIVTSVKKVSDLNSEIAAASSEQTTGIQQISKAMNQLDQASQSNAASAEEIAATSGEINNLAVTAQNLTVELNLVVMGAQEGSNFPTLESSSKATRVTASKQSNLTPLRRNASGKDTKRTSTNAIPFDEDTRSRVGTTDGF</sequence>
<dbReference type="EMBL" id="JANRMI010000004">
    <property type="protein sequence ID" value="MDG0817559.1"/>
    <property type="molecule type" value="Genomic_DNA"/>
</dbReference>
<evidence type="ECO:0000313" key="7">
    <source>
        <dbReference type="EMBL" id="MDG0817559.1"/>
    </source>
</evidence>
<dbReference type="PROSITE" id="PS50111">
    <property type="entry name" value="CHEMOTAXIS_TRANSDUC_2"/>
    <property type="match status" value="1"/>
</dbReference>
<evidence type="ECO:0000256" key="3">
    <source>
        <dbReference type="PROSITE-ProRule" id="PRU00284"/>
    </source>
</evidence>
<reference evidence="7" key="1">
    <citation type="submission" date="2022-08" db="EMBL/GenBank/DDBJ databases">
        <title>Novel Bdellovibrio Species Isolated from Svalbard: Designation Bdellovibrio svalbardensis.</title>
        <authorList>
            <person name="Mitchell R.J."/>
            <person name="Choi S.Y."/>
        </authorList>
    </citation>
    <scope>NUCLEOTIDE SEQUENCE</scope>
    <source>
        <strain evidence="7">PAP01</strain>
    </source>
</reference>
<dbReference type="PANTHER" id="PTHR43531:SF14">
    <property type="entry name" value="METHYL-ACCEPTING CHEMOTAXIS PROTEIN I-RELATED"/>
    <property type="match status" value="1"/>
</dbReference>
<name>A0ABT6DL12_9BACT</name>
<dbReference type="SMART" id="SM00283">
    <property type="entry name" value="MA"/>
    <property type="match status" value="1"/>
</dbReference>
<evidence type="ECO:0000256" key="2">
    <source>
        <dbReference type="ARBA" id="ARBA00029447"/>
    </source>
</evidence>
<dbReference type="Proteomes" id="UP001152321">
    <property type="component" value="Unassembled WGS sequence"/>
</dbReference>
<evidence type="ECO:0000259" key="6">
    <source>
        <dbReference type="PROSITE" id="PS50111"/>
    </source>
</evidence>